<accession>A0A4D6HN41</accession>
<sequence length="318" mass="37116">MYHNHRADELAKSSQRAHRMRLSHFIRWCNEQEIDNINELTGRKLHQYRLWRKRDGNLNRVSVRTQLSTIKQAIKLWESIDAVEPDLHEKVDIPELDKGENARSVMIEANQADAILEHLERFEHASRRHVIFLLLWRTAMRTGTLRSLDVDDVDLKEGYIRVVHRADYGTPLKNKSGGERYVAISDETCYVLEDWIEHLHPGKRDDHDRTPLVATNYGRISKSNIRKQTYWVTAPQFVNEECSCSSSPHAYNSIHECDDAVSPHALRRGAITHMIRSDVPKEVVSDRADVSSDVLDKHYNEMTEKEKMEKRRGYLKTI</sequence>
<dbReference type="SUPFAM" id="SSF56349">
    <property type="entry name" value="DNA breaking-rejoining enzymes"/>
    <property type="match status" value="1"/>
</dbReference>
<dbReference type="GO" id="GO:0015074">
    <property type="term" value="P:DNA integration"/>
    <property type="evidence" value="ECO:0007669"/>
    <property type="project" value="UniProtKB-KW"/>
</dbReference>
<dbReference type="PROSITE" id="PS51900">
    <property type="entry name" value="CB"/>
    <property type="match status" value="1"/>
</dbReference>
<dbReference type="InterPro" id="IPR013762">
    <property type="entry name" value="Integrase-like_cat_sf"/>
</dbReference>
<dbReference type="Pfam" id="PF02899">
    <property type="entry name" value="Phage_int_SAM_1"/>
    <property type="match status" value="1"/>
</dbReference>
<dbReference type="InterPro" id="IPR002104">
    <property type="entry name" value="Integrase_catalytic"/>
</dbReference>
<dbReference type="Proteomes" id="UP000296822">
    <property type="component" value="Chromosome"/>
</dbReference>
<evidence type="ECO:0000259" key="5">
    <source>
        <dbReference type="PROSITE" id="PS51898"/>
    </source>
</evidence>
<dbReference type="InterPro" id="IPR050090">
    <property type="entry name" value="Tyrosine_recombinase_XerCD"/>
</dbReference>
<name>A0A4D6HN41_9EURY</name>
<dbReference type="GO" id="GO:0003677">
    <property type="term" value="F:DNA binding"/>
    <property type="evidence" value="ECO:0007669"/>
    <property type="project" value="UniProtKB-UniRule"/>
</dbReference>
<dbReference type="KEGG" id="nbg:DV706_13325"/>
<keyword evidence="3" id="KW-0233">DNA recombination</keyword>
<dbReference type="InterPro" id="IPR010998">
    <property type="entry name" value="Integrase_recombinase_N"/>
</dbReference>
<dbReference type="InterPro" id="IPR044068">
    <property type="entry name" value="CB"/>
</dbReference>
<keyword evidence="2 4" id="KW-0238">DNA-binding</keyword>
<dbReference type="PANTHER" id="PTHR30349:SF41">
    <property type="entry name" value="INTEGRASE_RECOMBINASE PROTEIN MJ0367-RELATED"/>
    <property type="match status" value="1"/>
</dbReference>
<feature type="domain" description="Core-binding (CB)" evidence="6">
    <location>
        <begin position="1"/>
        <end position="78"/>
    </location>
</feature>
<evidence type="ECO:0000256" key="3">
    <source>
        <dbReference type="ARBA" id="ARBA00023172"/>
    </source>
</evidence>
<keyword evidence="1" id="KW-0229">DNA integration</keyword>
<dbReference type="CDD" id="cd00397">
    <property type="entry name" value="DNA_BRE_C"/>
    <property type="match status" value="1"/>
</dbReference>
<organism evidence="7 8">
    <name type="scientific">Natronorubrum bangense</name>
    <dbReference type="NCBI Taxonomy" id="61858"/>
    <lineage>
        <taxon>Archaea</taxon>
        <taxon>Methanobacteriati</taxon>
        <taxon>Methanobacteriota</taxon>
        <taxon>Stenosarchaea group</taxon>
        <taxon>Halobacteria</taxon>
        <taxon>Halobacteriales</taxon>
        <taxon>Natrialbaceae</taxon>
        <taxon>Natronorubrum</taxon>
    </lineage>
</organism>
<evidence type="ECO:0000259" key="6">
    <source>
        <dbReference type="PROSITE" id="PS51900"/>
    </source>
</evidence>
<evidence type="ECO:0000256" key="1">
    <source>
        <dbReference type="ARBA" id="ARBA00022908"/>
    </source>
</evidence>
<dbReference type="Gene3D" id="1.10.443.10">
    <property type="entry name" value="Intergrase catalytic core"/>
    <property type="match status" value="1"/>
</dbReference>
<dbReference type="Gene3D" id="1.10.150.130">
    <property type="match status" value="1"/>
</dbReference>
<proteinExistence type="predicted"/>
<dbReference type="InterPro" id="IPR004107">
    <property type="entry name" value="Integrase_SAM-like_N"/>
</dbReference>
<dbReference type="GO" id="GO:0006310">
    <property type="term" value="P:DNA recombination"/>
    <property type="evidence" value="ECO:0007669"/>
    <property type="project" value="UniProtKB-KW"/>
</dbReference>
<gene>
    <name evidence="7" type="ORF">DV706_13325</name>
</gene>
<dbReference type="PANTHER" id="PTHR30349">
    <property type="entry name" value="PHAGE INTEGRASE-RELATED"/>
    <property type="match status" value="1"/>
</dbReference>
<evidence type="ECO:0000313" key="8">
    <source>
        <dbReference type="Proteomes" id="UP000296822"/>
    </source>
</evidence>
<evidence type="ECO:0000256" key="4">
    <source>
        <dbReference type="PROSITE-ProRule" id="PRU01248"/>
    </source>
</evidence>
<feature type="domain" description="Tyr recombinase" evidence="5">
    <location>
        <begin position="100"/>
        <end position="312"/>
    </location>
</feature>
<reference evidence="7 8" key="1">
    <citation type="journal article" date="2019" name="Nat. Commun.">
        <title>A new type of DNA phosphorothioation-based antiviral system in archaea.</title>
        <authorList>
            <person name="Xiong L."/>
            <person name="Liu S."/>
            <person name="Chen S."/>
            <person name="Xiao Y."/>
            <person name="Zhu B."/>
            <person name="Gao Y."/>
            <person name="Zhang Y."/>
            <person name="Chen B."/>
            <person name="Luo J."/>
            <person name="Deng Z."/>
            <person name="Chen X."/>
            <person name="Wang L."/>
            <person name="Chen S."/>
        </authorList>
    </citation>
    <scope>NUCLEOTIDE SEQUENCE [LARGE SCALE GENOMIC DNA]</scope>
    <source>
        <strain evidence="7 8">JCM 10635</strain>
    </source>
</reference>
<dbReference type="AlphaFoldDB" id="A0A4D6HN41"/>
<dbReference type="Pfam" id="PF00589">
    <property type="entry name" value="Phage_integrase"/>
    <property type="match status" value="1"/>
</dbReference>
<dbReference type="InterPro" id="IPR011010">
    <property type="entry name" value="DNA_brk_join_enz"/>
</dbReference>
<protein>
    <submittedName>
        <fullName evidence="7">Site-specific integrase</fullName>
    </submittedName>
</protein>
<dbReference type="PROSITE" id="PS51898">
    <property type="entry name" value="TYR_RECOMBINASE"/>
    <property type="match status" value="1"/>
</dbReference>
<evidence type="ECO:0000256" key="2">
    <source>
        <dbReference type="ARBA" id="ARBA00023125"/>
    </source>
</evidence>
<dbReference type="EMBL" id="CP031305">
    <property type="protein sequence ID" value="QCC55359.1"/>
    <property type="molecule type" value="Genomic_DNA"/>
</dbReference>
<evidence type="ECO:0000313" key="7">
    <source>
        <dbReference type="EMBL" id="QCC55359.1"/>
    </source>
</evidence>